<feature type="compositionally biased region" description="Polar residues" evidence="1">
    <location>
        <begin position="70"/>
        <end position="82"/>
    </location>
</feature>
<dbReference type="Proteomes" id="UP000309340">
    <property type="component" value="Unassembled WGS sequence"/>
</dbReference>
<feature type="region of interest" description="Disordered" evidence="1">
    <location>
        <begin position="25"/>
        <end position="44"/>
    </location>
</feature>
<reference evidence="2 3" key="1">
    <citation type="submission" date="2017-03" db="EMBL/GenBank/DDBJ databases">
        <title>Genomes of endolithic fungi from Antarctica.</title>
        <authorList>
            <person name="Coleine C."/>
            <person name="Masonjones S."/>
            <person name="Stajich J.E."/>
        </authorList>
    </citation>
    <scope>NUCLEOTIDE SEQUENCE [LARGE SCALE GENOMIC DNA]</scope>
    <source>
        <strain evidence="2 3">CCFEE 5184</strain>
    </source>
</reference>
<dbReference type="AlphaFoldDB" id="A0A4U0XLK8"/>
<evidence type="ECO:0000313" key="3">
    <source>
        <dbReference type="Proteomes" id="UP000309340"/>
    </source>
</evidence>
<protein>
    <submittedName>
        <fullName evidence="2">Uncharacterized protein</fullName>
    </submittedName>
</protein>
<comment type="caution">
    <text evidence="2">The sequence shown here is derived from an EMBL/GenBank/DDBJ whole genome shotgun (WGS) entry which is preliminary data.</text>
</comment>
<feature type="compositionally biased region" description="Basic and acidic residues" evidence="1">
    <location>
        <begin position="157"/>
        <end position="166"/>
    </location>
</feature>
<sequence>MPSLPSPSPAQTAVVFARLSRPYTDPMLLPAAPLPEPTYYQDPEARKQLREYLGSQHRFDEALEFGFPSPESTPTDDSFPIQSITSSDSADEDDASLETDGPSTPTGFTPHEPRKTAPSASFDSGVAVLRPQPSDRSRSSSHLSGREMTLRLTLTRPELRSSSEEDKLYSWQRTQTSGVAVADSDPLALAPLAISEDSTGAHGAFAGQRQRQQCGRAGGGLGLGRVWKSIRRH</sequence>
<dbReference type="EMBL" id="NAJQ01000144">
    <property type="protein sequence ID" value="TKA77176.1"/>
    <property type="molecule type" value="Genomic_DNA"/>
</dbReference>
<keyword evidence="3" id="KW-1185">Reference proteome</keyword>
<feature type="region of interest" description="Disordered" evidence="1">
    <location>
        <begin position="60"/>
        <end position="166"/>
    </location>
</feature>
<accession>A0A4U0XLK8</accession>
<feature type="compositionally biased region" description="Basic and acidic residues" evidence="1">
    <location>
        <begin position="133"/>
        <end position="149"/>
    </location>
</feature>
<gene>
    <name evidence="2" type="ORF">B0A55_04470</name>
</gene>
<evidence type="ECO:0000313" key="2">
    <source>
        <dbReference type="EMBL" id="TKA77176.1"/>
    </source>
</evidence>
<dbReference type="OrthoDB" id="5380370at2759"/>
<name>A0A4U0XLK8_9PEZI</name>
<proteinExistence type="predicted"/>
<evidence type="ECO:0000256" key="1">
    <source>
        <dbReference type="SAM" id="MobiDB-lite"/>
    </source>
</evidence>
<organism evidence="2 3">
    <name type="scientific">Friedmanniomyces simplex</name>
    <dbReference type="NCBI Taxonomy" id="329884"/>
    <lineage>
        <taxon>Eukaryota</taxon>
        <taxon>Fungi</taxon>
        <taxon>Dikarya</taxon>
        <taxon>Ascomycota</taxon>
        <taxon>Pezizomycotina</taxon>
        <taxon>Dothideomycetes</taxon>
        <taxon>Dothideomycetidae</taxon>
        <taxon>Mycosphaerellales</taxon>
        <taxon>Teratosphaeriaceae</taxon>
        <taxon>Friedmanniomyces</taxon>
    </lineage>
</organism>